<dbReference type="InterPro" id="IPR036515">
    <property type="entry name" value="Transposase_17_sf"/>
</dbReference>
<dbReference type="NCBIfam" id="NF033573">
    <property type="entry name" value="transpos_IS200"/>
    <property type="match status" value="1"/>
</dbReference>
<reference evidence="2" key="1">
    <citation type="journal article" date="2014" name="Int. J. Syst. Evol. Microbiol.">
        <title>Complete genome sequence of Corynebacterium casei LMG S-19264T (=DSM 44701T), isolated from a smear-ripened cheese.</title>
        <authorList>
            <consortium name="US DOE Joint Genome Institute (JGI-PGF)"/>
            <person name="Walter F."/>
            <person name="Albersmeier A."/>
            <person name="Kalinowski J."/>
            <person name="Ruckert C."/>
        </authorList>
    </citation>
    <scope>NUCLEOTIDE SEQUENCE</scope>
    <source>
        <strain evidence="2">CGMCC 4.7430</strain>
    </source>
</reference>
<dbReference type="GO" id="GO:0004803">
    <property type="term" value="F:transposase activity"/>
    <property type="evidence" value="ECO:0007669"/>
    <property type="project" value="InterPro"/>
</dbReference>
<dbReference type="Proteomes" id="UP000660745">
    <property type="component" value="Unassembled WGS sequence"/>
</dbReference>
<proteinExistence type="predicted"/>
<name>A0A918E3U9_9ACTN</name>
<dbReference type="GO" id="GO:0006313">
    <property type="term" value="P:DNA transposition"/>
    <property type="evidence" value="ECO:0007669"/>
    <property type="project" value="InterPro"/>
</dbReference>
<protein>
    <submittedName>
        <fullName evidence="2">IS605 family transposase</fullName>
    </submittedName>
</protein>
<dbReference type="AlphaFoldDB" id="A0A918E3U9"/>
<keyword evidence="3" id="KW-1185">Reference proteome</keyword>
<feature type="domain" description="Transposase IS200-like" evidence="1">
    <location>
        <begin position="18"/>
        <end position="138"/>
    </location>
</feature>
<dbReference type="GO" id="GO:0003677">
    <property type="term" value="F:DNA binding"/>
    <property type="evidence" value="ECO:0007669"/>
    <property type="project" value="InterPro"/>
</dbReference>
<organism evidence="2 3">
    <name type="scientific">Nonomuraea glycinis</name>
    <dbReference type="NCBI Taxonomy" id="2047744"/>
    <lineage>
        <taxon>Bacteria</taxon>
        <taxon>Bacillati</taxon>
        <taxon>Actinomycetota</taxon>
        <taxon>Actinomycetes</taxon>
        <taxon>Streptosporangiales</taxon>
        <taxon>Streptosporangiaceae</taxon>
        <taxon>Nonomuraea</taxon>
    </lineage>
</organism>
<dbReference type="InterPro" id="IPR002686">
    <property type="entry name" value="Transposase_17"/>
</dbReference>
<evidence type="ECO:0000259" key="1">
    <source>
        <dbReference type="SMART" id="SM01321"/>
    </source>
</evidence>
<dbReference type="EMBL" id="BMNK01000002">
    <property type="protein sequence ID" value="GGP02883.1"/>
    <property type="molecule type" value="Genomic_DNA"/>
</dbReference>
<dbReference type="SUPFAM" id="SSF143422">
    <property type="entry name" value="Transposase IS200-like"/>
    <property type="match status" value="1"/>
</dbReference>
<dbReference type="SMART" id="SM01321">
    <property type="entry name" value="Y1_Tnp"/>
    <property type="match status" value="1"/>
</dbReference>
<evidence type="ECO:0000313" key="2">
    <source>
        <dbReference type="EMBL" id="GGP02883.1"/>
    </source>
</evidence>
<dbReference type="Gene3D" id="3.30.70.1290">
    <property type="entry name" value="Transposase IS200-like"/>
    <property type="match status" value="1"/>
</dbReference>
<sequence>MSPRWEPNPKIRRGRSVVHSLHAHLVFTTKYRREVFTDETLRRCEDIMIEVCDSFGATLVEFNGEHDHVHLLVHYPPKVALSTLVNSLKGVSARLLRKEFPVHIRRYLWGGHFWSPSYLAASCGGAPLSIIKEYIENQKRPD</sequence>
<evidence type="ECO:0000313" key="3">
    <source>
        <dbReference type="Proteomes" id="UP000660745"/>
    </source>
</evidence>
<dbReference type="PANTHER" id="PTHR33360:SF2">
    <property type="entry name" value="TRANSPOSASE FOR INSERTION SEQUENCE ELEMENT IS200"/>
    <property type="match status" value="1"/>
</dbReference>
<reference evidence="2" key="2">
    <citation type="submission" date="2020-09" db="EMBL/GenBank/DDBJ databases">
        <authorList>
            <person name="Sun Q."/>
            <person name="Zhou Y."/>
        </authorList>
    </citation>
    <scope>NUCLEOTIDE SEQUENCE</scope>
    <source>
        <strain evidence="2">CGMCC 4.7430</strain>
    </source>
</reference>
<dbReference type="RefSeq" id="WP_189137458.1">
    <property type="nucleotide sequence ID" value="NZ_BMNK01000002.1"/>
</dbReference>
<dbReference type="PANTHER" id="PTHR33360">
    <property type="entry name" value="TRANSPOSASE FOR INSERTION SEQUENCE ELEMENT IS200"/>
    <property type="match status" value="1"/>
</dbReference>
<comment type="caution">
    <text evidence="2">The sequence shown here is derived from an EMBL/GenBank/DDBJ whole genome shotgun (WGS) entry which is preliminary data.</text>
</comment>
<gene>
    <name evidence="2" type="ORF">GCM10012278_11880</name>
</gene>
<accession>A0A918E3U9</accession>
<dbReference type="Pfam" id="PF01797">
    <property type="entry name" value="Y1_Tnp"/>
    <property type="match status" value="1"/>
</dbReference>